<dbReference type="Proteomes" id="UP000001819">
    <property type="component" value="Chromosome 2"/>
</dbReference>
<evidence type="ECO:0000256" key="6">
    <source>
        <dbReference type="ARBA" id="ARBA00023242"/>
    </source>
</evidence>
<name>A0A6I8V394_DROPS</name>
<feature type="binding site" evidence="8">
    <location>
        <position position="58"/>
    </location>
    <ligand>
        <name>Zn(2+)</name>
        <dbReference type="ChEBI" id="CHEBI:29105"/>
    </ligand>
</feature>
<sequence>MAELCRICRSHSVTLFGIFDERERRQWEGEMEPILADMVMACADVKIEAGDELSQNICLSCILNAQSSYRFKRRCERSHEESYLAIQTQSHQELLSIKMEPMLDTIEFEEESFIVEDMFDAETEVKLKLEEPIVEQKSPKIEVEEKRQKRLTSGARKQLQETNKEAFKCDLCIKQFQRKRNLDEHMKIHTRSHICQTCEQRFLFKTDLDVHMSLHKSNRPYQCPLCMKSFATSQNRTNHKCLLEEDRPFKCTHCPQTFVHNYYLKEHMLSHTEEESNKPGTGPHKCTHCEIGFHNKTALKIHTLSHTGERPHTCAFCASSFRSKQTLKIHIRIHTGEKPYKCPECQHAFADNKNLCKHRRRHTDDRPYKCPHCVMAFREKHHMKRHVLRKHRTSENDQE</sequence>
<organism evidence="11 12">
    <name type="scientific">Drosophila pseudoobscura pseudoobscura</name>
    <name type="common">Fruit fly</name>
    <dbReference type="NCBI Taxonomy" id="46245"/>
    <lineage>
        <taxon>Eukaryota</taxon>
        <taxon>Metazoa</taxon>
        <taxon>Ecdysozoa</taxon>
        <taxon>Arthropoda</taxon>
        <taxon>Hexapoda</taxon>
        <taxon>Insecta</taxon>
        <taxon>Pterygota</taxon>
        <taxon>Neoptera</taxon>
        <taxon>Endopterygota</taxon>
        <taxon>Diptera</taxon>
        <taxon>Brachycera</taxon>
        <taxon>Muscomorpha</taxon>
        <taxon>Ephydroidea</taxon>
        <taxon>Drosophilidae</taxon>
        <taxon>Drosophila</taxon>
        <taxon>Sophophora</taxon>
    </lineage>
</organism>
<dbReference type="GO" id="GO:0005634">
    <property type="term" value="C:nucleus"/>
    <property type="evidence" value="ECO:0007669"/>
    <property type="project" value="UniProtKB-SubCell"/>
</dbReference>
<feature type="domain" description="C2H2-type" evidence="9">
    <location>
        <begin position="284"/>
        <end position="311"/>
    </location>
</feature>
<dbReference type="PROSITE" id="PS51915">
    <property type="entry name" value="ZAD"/>
    <property type="match status" value="1"/>
</dbReference>
<keyword evidence="2 8" id="KW-0479">Metal-binding</keyword>
<dbReference type="KEGG" id="dpo:6897605"/>
<dbReference type="InterPro" id="IPR013087">
    <property type="entry name" value="Znf_C2H2_type"/>
</dbReference>
<feature type="domain" description="C2H2-type" evidence="9">
    <location>
        <begin position="221"/>
        <end position="248"/>
    </location>
</feature>
<dbReference type="FunFam" id="3.30.160.60:FF:002343">
    <property type="entry name" value="Zinc finger protein 33A"/>
    <property type="match status" value="1"/>
</dbReference>
<dbReference type="SUPFAM" id="SSF57667">
    <property type="entry name" value="beta-beta-alpha zinc fingers"/>
    <property type="match status" value="5"/>
</dbReference>
<dbReference type="FunFam" id="3.30.160.60:FF:000624">
    <property type="entry name" value="zinc finger protein 697"/>
    <property type="match status" value="1"/>
</dbReference>
<comment type="subcellular location">
    <subcellularLocation>
        <location evidence="1">Nucleus</location>
    </subcellularLocation>
</comment>
<dbReference type="Pfam" id="PF00096">
    <property type="entry name" value="zf-C2H2"/>
    <property type="match status" value="2"/>
</dbReference>
<dbReference type="AlphaFoldDB" id="A0A6I8V394"/>
<gene>
    <name evidence="12" type="primary">LOC6897605</name>
</gene>
<dbReference type="InterPro" id="IPR050331">
    <property type="entry name" value="Zinc_finger"/>
</dbReference>
<evidence type="ECO:0000259" key="9">
    <source>
        <dbReference type="PROSITE" id="PS50157"/>
    </source>
</evidence>
<accession>A0A6I8V394</accession>
<dbReference type="PANTHER" id="PTHR16515">
    <property type="entry name" value="PR DOMAIN ZINC FINGER PROTEIN"/>
    <property type="match status" value="1"/>
</dbReference>
<feature type="domain" description="C2H2-type" evidence="9">
    <location>
        <begin position="312"/>
        <end position="339"/>
    </location>
</feature>
<dbReference type="GO" id="GO:0006355">
    <property type="term" value="P:regulation of DNA-templated transcription"/>
    <property type="evidence" value="ECO:0007669"/>
    <property type="project" value="UniProtKB-ARBA"/>
</dbReference>
<evidence type="ECO:0000313" key="12">
    <source>
        <dbReference type="RefSeq" id="XP_002137750.2"/>
    </source>
</evidence>
<feature type="binding site" evidence="8">
    <location>
        <position position="5"/>
    </location>
    <ligand>
        <name>Zn(2+)</name>
        <dbReference type="ChEBI" id="CHEBI:29105"/>
    </ligand>
</feature>
<dbReference type="RefSeq" id="XP_002137750.2">
    <property type="nucleotide sequence ID" value="XM_002137714.3"/>
</dbReference>
<keyword evidence="11" id="KW-1185">Reference proteome</keyword>
<dbReference type="InterPro" id="IPR012934">
    <property type="entry name" value="Znf_AD"/>
</dbReference>
<evidence type="ECO:0000259" key="10">
    <source>
        <dbReference type="PROSITE" id="PS51915"/>
    </source>
</evidence>
<keyword evidence="4 7" id="KW-0863">Zinc-finger</keyword>
<dbReference type="GO" id="GO:0008270">
    <property type="term" value="F:zinc ion binding"/>
    <property type="evidence" value="ECO:0007669"/>
    <property type="project" value="UniProtKB-UniRule"/>
</dbReference>
<evidence type="ECO:0000256" key="3">
    <source>
        <dbReference type="ARBA" id="ARBA00022737"/>
    </source>
</evidence>
<reference evidence="11" key="1">
    <citation type="submission" date="2024-06" db="UniProtKB">
        <authorList>
            <consortium name="RefSeq"/>
        </authorList>
    </citation>
    <scope>NUCLEOTIDE SEQUENCE [LARGE SCALE GENOMIC DNA]</scope>
    <source>
        <strain evidence="11">MV2-25</strain>
    </source>
</reference>
<evidence type="ECO:0000313" key="11">
    <source>
        <dbReference type="Proteomes" id="UP000001819"/>
    </source>
</evidence>
<evidence type="ECO:0000256" key="8">
    <source>
        <dbReference type="PROSITE-ProRule" id="PRU01263"/>
    </source>
</evidence>
<dbReference type="Gene3D" id="3.40.1800.20">
    <property type="match status" value="1"/>
</dbReference>
<feature type="binding site" evidence="8">
    <location>
        <position position="61"/>
    </location>
    <ligand>
        <name>Zn(2+)</name>
        <dbReference type="ChEBI" id="CHEBI:29105"/>
    </ligand>
</feature>
<dbReference type="InterPro" id="IPR036236">
    <property type="entry name" value="Znf_C2H2_sf"/>
</dbReference>
<feature type="domain" description="C2H2-type" evidence="9">
    <location>
        <begin position="167"/>
        <end position="194"/>
    </location>
</feature>
<evidence type="ECO:0000256" key="1">
    <source>
        <dbReference type="ARBA" id="ARBA00004123"/>
    </source>
</evidence>
<keyword evidence="6" id="KW-0539">Nucleus</keyword>
<dbReference type="PANTHER" id="PTHR16515:SF66">
    <property type="entry name" value="C2H2-TYPE DOMAIN-CONTAINING PROTEIN"/>
    <property type="match status" value="1"/>
</dbReference>
<dbReference type="SUPFAM" id="SSF57716">
    <property type="entry name" value="Glucocorticoid receptor-like (DNA-binding domain)"/>
    <property type="match status" value="1"/>
</dbReference>
<feature type="domain" description="C2H2-type" evidence="9">
    <location>
        <begin position="340"/>
        <end position="367"/>
    </location>
</feature>
<dbReference type="PROSITE" id="PS00028">
    <property type="entry name" value="ZINC_FINGER_C2H2_1"/>
    <property type="match status" value="7"/>
</dbReference>
<evidence type="ECO:0000256" key="4">
    <source>
        <dbReference type="ARBA" id="ARBA00022771"/>
    </source>
</evidence>
<feature type="domain" description="ZAD" evidence="10">
    <location>
        <begin position="3"/>
        <end position="85"/>
    </location>
</feature>
<keyword evidence="5 8" id="KW-0862">Zinc</keyword>
<proteinExistence type="predicted"/>
<dbReference type="SMART" id="SM00868">
    <property type="entry name" value="zf-AD"/>
    <property type="match status" value="1"/>
</dbReference>
<evidence type="ECO:0000256" key="7">
    <source>
        <dbReference type="PROSITE-ProRule" id="PRU00042"/>
    </source>
</evidence>
<reference evidence="12" key="2">
    <citation type="submission" date="2025-08" db="UniProtKB">
        <authorList>
            <consortium name="RefSeq"/>
        </authorList>
    </citation>
    <scope>IDENTIFICATION</scope>
    <source>
        <strain evidence="12">MV-25-SWS-2005</strain>
        <tissue evidence="12">Whole body</tissue>
    </source>
</reference>
<feature type="domain" description="C2H2-type" evidence="9">
    <location>
        <begin position="193"/>
        <end position="220"/>
    </location>
</feature>
<dbReference type="PROSITE" id="PS50157">
    <property type="entry name" value="ZINC_FINGER_C2H2_2"/>
    <property type="match status" value="8"/>
</dbReference>
<protein>
    <submittedName>
        <fullName evidence="12">Zinc finger protein 664 isoform X1</fullName>
    </submittedName>
</protein>
<feature type="domain" description="C2H2-type" evidence="9">
    <location>
        <begin position="368"/>
        <end position="396"/>
    </location>
</feature>
<evidence type="ECO:0000256" key="5">
    <source>
        <dbReference type="ARBA" id="ARBA00022833"/>
    </source>
</evidence>
<feature type="binding site" evidence="8">
    <location>
        <position position="8"/>
    </location>
    <ligand>
        <name>Zn(2+)</name>
        <dbReference type="ChEBI" id="CHEBI:29105"/>
    </ligand>
</feature>
<dbReference type="FunFam" id="3.30.160.60:FF:000446">
    <property type="entry name" value="Zinc finger protein"/>
    <property type="match status" value="2"/>
</dbReference>
<evidence type="ECO:0000256" key="2">
    <source>
        <dbReference type="ARBA" id="ARBA00022723"/>
    </source>
</evidence>
<dbReference type="Gene3D" id="3.30.160.60">
    <property type="entry name" value="Classic Zinc Finger"/>
    <property type="match status" value="7"/>
</dbReference>
<dbReference type="SMART" id="SM00355">
    <property type="entry name" value="ZnF_C2H2"/>
    <property type="match status" value="8"/>
</dbReference>
<dbReference type="Pfam" id="PF07776">
    <property type="entry name" value="zf-AD"/>
    <property type="match status" value="1"/>
</dbReference>
<feature type="domain" description="C2H2-type" evidence="9">
    <location>
        <begin position="249"/>
        <end position="276"/>
    </location>
</feature>
<dbReference type="InParanoid" id="A0A6I8V394"/>
<keyword evidence="3" id="KW-0677">Repeat</keyword>